<organism evidence="2">
    <name type="scientific">marine sediment metagenome</name>
    <dbReference type="NCBI Taxonomy" id="412755"/>
    <lineage>
        <taxon>unclassified sequences</taxon>
        <taxon>metagenomes</taxon>
        <taxon>ecological metagenomes</taxon>
    </lineage>
</organism>
<gene>
    <name evidence="2" type="ORF">LCGC14_2808960</name>
</gene>
<evidence type="ECO:0000313" key="2">
    <source>
        <dbReference type="EMBL" id="KKK81880.1"/>
    </source>
</evidence>
<dbReference type="EMBL" id="LAZR01052926">
    <property type="protein sequence ID" value="KKK81880.1"/>
    <property type="molecule type" value="Genomic_DNA"/>
</dbReference>
<sequence>MPPKSKKQARLLGIIAGGGKPRKKTGLSKTKAKEFLKGAKLKRLPLRVKKKKRKRKSR</sequence>
<proteinExistence type="predicted"/>
<protein>
    <submittedName>
        <fullName evidence="2">Uncharacterized protein</fullName>
    </submittedName>
</protein>
<comment type="caution">
    <text evidence="2">The sequence shown here is derived from an EMBL/GenBank/DDBJ whole genome shotgun (WGS) entry which is preliminary data.</text>
</comment>
<evidence type="ECO:0000256" key="1">
    <source>
        <dbReference type="SAM" id="MobiDB-lite"/>
    </source>
</evidence>
<name>A0A0F8Z7C4_9ZZZZ</name>
<feature type="compositionally biased region" description="Basic residues" evidence="1">
    <location>
        <begin position="39"/>
        <end position="58"/>
    </location>
</feature>
<accession>A0A0F8Z7C4</accession>
<reference evidence="2" key="1">
    <citation type="journal article" date="2015" name="Nature">
        <title>Complex archaea that bridge the gap between prokaryotes and eukaryotes.</title>
        <authorList>
            <person name="Spang A."/>
            <person name="Saw J.H."/>
            <person name="Jorgensen S.L."/>
            <person name="Zaremba-Niedzwiedzka K."/>
            <person name="Martijn J."/>
            <person name="Lind A.E."/>
            <person name="van Eijk R."/>
            <person name="Schleper C."/>
            <person name="Guy L."/>
            <person name="Ettema T.J."/>
        </authorList>
    </citation>
    <scope>NUCLEOTIDE SEQUENCE</scope>
</reference>
<dbReference type="AlphaFoldDB" id="A0A0F8Z7C4"/>
<feature type="region of interest" description="Disordered" evidence="1">
    <location>
        <begin position="13"/>
        <end position="58"/>
    </location>
</feature>